<dbReference type="InterPro" id="IPR019931">
    <property type="entry name" value="LPXTG_anchor"/>
</dbReference>
<evidence type="ECO:0000256" key="1">
    <source>
        <dbReference type="ARBA" id="ARBA00022512"/>
    </source>
</evidence>
<reference evidence="8 9" key="1">
    <citation type="submission" date="2016-11" db="EMBL/GenBank/DDBJ databases">
        <authorList>
            <person name="Jaros S."/>
            <person name="Januszkiewicz K."/>
            <person name="Wedrychowicz H."/>
        </authorList>
    </citation>
    <scope>NUCLEOTIDE SEQUENCE [LARGE SCALE GENOMIC DNA]</scope>
    <source>
        <strain evidence="8 9">DSM 21758</strain>
    </source>
</reference>
<dbReference type="RefSeq" id="WP_072993103.1">
    <property type="nucleotide sequence ID" value="NZ_FQZB01000023.1"/>
</dbReference>
<protein>
    <submittedName>
        <fullName evidence="8">LPXTG-motif cell wall anchor domain-containing protein</fullName>
    </submittedName>
</protein>
<name>A0A1M6UEW8_9CLOT</name>
<evidence type="ECO:0000313" key="8">
    <source>
        <dbReference type="EMBL" id="SHK67754.1"/>
    </source>
</evidence>
<feature type="domain" description="Gram-positive cocci surface proteins LPxTG" evidence="7">
    <location>
        <begin position="430"/>
        <end position="461"/>
    </location>
</feature>
<accession>A0A1M6UEW8</accession>
<keyword evidence="6" id="KW-0472">Membrane</keyword>
<keyword evidence="9" id="KW-1185">Reference proteome</keyword>
<keyword evidence="2" id="KW-0964">Secreted</keyword>
<evidence type="ECO:0000259" key="7">
    <source>
        <dbReference type="PROSITE" id="PS50847"/>
    </source>
</evidence>
<gene>
    <name evidence="8" type="ORF">SAMN02745163_04250</name>
</gene>
<keyword evidence="6" id="KW-0812">Transmembrane</keyword>
<keyword evidence="3" id="KW-0732">Signal</keyword>
<proteinExistence type="predicted"/>
<keyword evidence="4" id="KW-0572">Peptidoglycan-anchor</keyword>
<evidence type="ECO:0000313" key="9">
    <source>
        <dbReference type="Proteomes" id="UP000184310"/>
    </source>
</evidence>
<feature type="compositionally biased region" description="Low complexity" evidence="5">
    <location>
        <begin position="374"/>
        <end position="393"/>
    </location>
</feature>
<dbReference type="OrthoDB" id="1906881at2"/>
<dbReference type="PROSITE" id="PS50847">
    <property type="entry name" value="GRAM_POS_ANCHORING"/>
    <property type="match status" value="1"/>
</dbReference>
<feature type="transmembrane region" description="Helical" evidence="6">
    <location>
        <begin position="441"/>
        <end position="458"/>
    </location>
</feature>
<keyword evidence="6" id="KW-1133">Transmembrane helix</keyword>
<organism evidence="8 9">
    <name type="scientific">Clostridium cavendishii DSM 21758</name>
    <dbReference type="NCBI Taxonomy" id="1121302"/>
    <lineage>
        <taxon>Bacteria</taxon>
        <taxon>Bacillati</taxon>
        <taxon>Bacillota</taxon>
        <taxon>Clostridia</taxon>
        <taxon>Eubacteriales</taxon>
        <taxon>Clostridiaceae</taxon>
        <taxon>Clostridium</taxon>
    </lineage>
</organism>
<dbReference type="Proteomes" id="UP000184310">
    <property type="component" value="Unassembled WGS sequence"/>
</dbReference>
<dbReference type="AlphaFoldDB" id="A0A1M6UEW8"/>
<evidence type="ECO:0000256" key="2">
    <source>
        <dbReference type="ARBA" id="ARBA00022525"/>
    </source>
</evidence>
<dbReference type="EMBL" id="FQZB01000023">
    <property type="protein sequence ID" value="SHK67754.1"/>
    <property type="molecule type" value="Genomic_DNA"/>
</dbReference>
<keyword evidence="1" id="KW-0134">Cell wall</keyword>
<evidence type="ECO:0000256" key="3">
    <source>
        <dbReference type="ARBA" id="ARBA00022729"/>
    </source>
</evidence>
<dbReference type="Pfam" id="PF00746">
    <property type="entry name" value="Gram_pos_anchor"/>
    <property type="match status" value="1"/>
</dbReference>
<feature type="region of interest" description="Disordered" evidence="5">
    <location>
        <begin position="374"/>
        <end position="399"/>
    </location>
</feature>
<sequence>MKKIKKLLLLPLVYVFIILVLPINTFAVITTDKVQVPKYLNYNELYINFAAQYKDKTLINYSDKTLENGYYKYSNNSSNLAIIENNSAKKDIPFSSKSVIDVGKVIGDSFYSSQYKYNFNNNKLEELHNNIYAAKLAALDIINKKYNTNLIDYELDIKITFDNNGDEYYIFNPSEYNEKNYTGIFNYKGFEYVEKDFSIRSVTFDKNNNIQMIQRNIVNSDNNNYKVLNADELRIVKLSGSKVVFNNTCSIKNSGYTLGDDYYYLTDLSIVGDNVYVTKGYYIEQYSWINNTYKLTKESKIKDFNKVTSDINGSAWIITKENNKAFVCKFLGSDLIPMYEVDSSMQQLYVYDDSHLTVAGSKGFTTINLSSSTNVENNKDNNNTVDSNKDNNSITKKETPEVTTNVINAQKNSSEGEKKHNPIIKTKKELPQTGSNMNKNLISLLGLLFVVSGSFVLYKEK</sequence>
<evidence type="ECO:0000256" key="6">
    <source>
        <dbReference type="SAM" id="Phobius"/>
    </source>
</evidence>
<dbReference type="NCBIfam" id="TIGR01167">
    <property type="entry name" value="LPXTG_anchor"/>
    <property type="match status" value="1"/>
</dbReference>
<evidence type="ECO:0000256" key="4">
    <source>
        <dbReference type="ARBA" id="ARBA00023088"/>
    </source>
</evidence>
<evidence type="ECO:0000256" key="5">
    <source>
        <dbReference type="SAM" id="MobiDB-lite"/>
    </source>
</evidence>